<feature type="region of interest" description="Disordered" evidence="2">
    <location>
        <begin position="415"/>
        <end position="447"/>
    </location>
</feature>
<accession>A0AAX4K442</accession>
<feature type="region of interest" description="Disordered" evidence="2">
    <location>
        <begin position="547"/>
        <end position="567"/>
    </location>
</feature>
<evidence type="ECO:0000256" key="2">
    <source>
        <dbReference type="SAM" id="MobiDB-lite"/>
    </source>
</evidence>
<dbReference type="GeneID" id="91097564"/>
<gene>
    <name evidence="3" type="ORF">L201_006895</name>
</gene>
<feature type="compositionally biased region" description="Low complexity" evidence="2">
    <location>
        <begin position="429"/>
        <end position="444"/>
    </location>
</feature>
<feature type="compositionally biased region" description="Basic and acidic residues" evidence="2">
    <location>
        <begin position="344"/>
        <end position="379"/>
    </location>
</feature>
<feature type="compositionally biased region" description="Acidic residues" evidence="2">
    <location>
        <begin position="381"/>
        <end position="390"/>
    </location>
</feature>
<evidence type="ECO:0000256" key="1">
    <source>
        <dbReference type="SAM" id="Coils"/>
    </source>
</evidence>
<dbReference type="EMBL" id="CP144106">
    <property type="protein sequence ID" value="WWC91943.1"/>
    <property type="molecule type" value="Genomic_DNA"/>
</dbReference>
<feature type="compositionally biased region" description="Basic and acidic residues" evidence="2">
    <location>
        <begin position="234"/>
        <end position="246"/>
    </location>
</feature>
<organism evidence="3 4">
    <name type="scientific">Kwoniella dendrophila CBS 6074</name>
    <dbReference type="NCBI Taxonomy" id="1295534"/>
    <lineage>
        <taxon>Eukaryota</taxon>
        <taxon>Fungi</taxon>
        <taxon>Dikarya</taxon>
        <taxon>Basidiomycota</taxon>
        <taxon>Agaricomycotina</taxon>
        <taxon>Tremellomycetes</taxon>
        <taxon>Tremellales</taxon>
        <taxon>Cryptococcaceae</taxon>
        <taxon>Kwoniella</taxon>
    </lineage>
</organism>
<sequence length="606" mass="69069">MAFSSLADELAGAFDNDEPLDVNQNLGNSLADEFGLNYERELGLNLDNGNLGAEMQEPSTPLLNNKHNTLPRLKTPLRYTDDNNRPDYSPTNLDEISPNRGIDLDLELELQLNDGHSYSPINHNGQQTFQTLGDEFGFNNEFENDTFNANRLSLGSSPIKSGNIRNKSSNRSLKFQKSNSSIRGLFNKTNSIVNHEELSKNHLIILSESLASTSRLLSSLKQLNSNSNNSHGYCHHEGKSERHDVKGTNSPSLEDKLQEHLNKMNDVERKRDEWIRDLGFLSREAGLGGLDGDLTIHDQHLHTIDLNNILEEEDDEDRDEIVWQGGWTGELDLLRLEEETPGYRPDEQKGKEQSDPHPLKRETHTKAAEENTDSHHVSLNDDSEDIDGDDDLSHDSFYEDFGPKPFNVPSFSYRSPTKSVYSDHDELSHSSSTSPLTNHNLNLNHNHKYNHDANQHVSSTSTTMISLPNLIKLLKRDTDSLLETLKILSDNLHNSNSYQNSIARQMKGIKVFVEDLNEKNKIENDARNKLDLWEQYRLKIGLTRNKTKQHNNNNDINEDGKEGKEHDDKCLSIKDKLDNECNEFQKLLDKYTKKVDEIRRNTAMIR</sequence>
<feature type="region of interest" description="Disordered" evidence="2">
    <location>
        <begin position="341"/>
        <end position="398"/>
    </location>
</feature>
<feature type="region of interest" description="Disordered" evidence="2">
    <location>
        <begin position="74"/>
        <end position="98"/>
    </location>
</feature>
<dbReference type="RefSeq" id="XP_066078705.1">
    <property type="nucleotide sequence ID" value="XM_066222608.1"/>
</dbReference>
<evidence type="ECO:0000313" key="4">
    <source>
        <dbReference type="Proteomes" id="UP001355207"/>
    </source>
</evidence>
<reference evidence="3 4" key="1">
    <citation type="submission" date="2024-01" db="EMBL/GenBank/DDBJ databases">
        <title>Comparative genomics of Cryptococcus and Kwoniella reveals pathogenesis evolution and contrasting modes of karyotype evolution via chromosome fusion or intercentromeric recombination.</title>
        <authorList>
            <person name="Coelho M.A."/>
            <person name="David-Palma M."/>
            <person name="Shea T."/>
            <person name="Bowers K."/>
            <person name="McGinley-Smith S."/>
            <person name="Mohammad A.W."/>
            <person name="Gnirke A."/>
            <person name="Yurkov A.M."/>
            <person name="Nowrousian M."/>
            <person name="Sun S."/>
            <person name="Cuomo C.A."/>
            <person name="Heitman J."/>
        </authorList>
    </citation>
    <scope>NUCLEOTIDE SEQUENCE [LARGE SCALE GENOMIC DNA]</scope>
    <source>
        <strain evidence="3 4">CBS 6074</strain>
    </source>
</reference>
<dbReference type="Proteomes" id="UP001355207">
    <property type="component" value="Chromosome 9"/>
</dbReference>
<feature type="region of interest" description="Disordered" evidence="2">
    <location>
        <begin position="227"/>
        <end position="252"/>
    </location>
</feature>
<proteinExistence type="predicted"/>
<name>A0AAX4K442_9TREE</name>
<dbReference type="AlphaFoldDB" id="A0AAX4K442"/>
<feature type="coiled-coil region" evidence="1">
    <location>
        <begin position="574"/>
        <end position="601"/>
    </location>
</feature>
<feature type="compositionally biased region" description="Basic and acidic residues" evidence="2">
    <location>
        <begin position="558"/>
        <end position="567"/>
    </location>
</feature>
<keyword evidence="1" id="KW-0175">Coiled coil</keyword>
<evidence type="ECO:0000313" key="3">
    <source>
        <dbReference type="EMBL" id="WWC91943.1"/>
    </source>
</evidence>
<keyword evidence="4" id="KW-1185">Reference proteome</keyword>
<protein>
    <submittedName>
        <fullName evidence="3">Uncharacterized protein</fullName>
    </submittedName>
</protein>